<reference evidence="7 8" key="1">
    <citation type="journal article" date="2017" name="Genome Announc.">
        <title>Complete Genome Sequences of Two Acetylene-Fermenting Pelobacter acetylenicus Strains.</title>
        <authorList>
            <person name="Sutton J.M."/>
            <person name="Baesman S.M."/>
            <person name="Fierst J.L."/>
            <person name="Poret-Peterson A.T."/>
            <person name="Oremland R.S."/>
            <person name="Dunlap D.S."/>
            <person name="Akob D.M."/>
        </authorList>
    </citation>
    <scope>NUCLEOTIDE SEQUENCE [LARGE SCALE GENOMIC DNA]</scope>
    <source>
        <strain evidence="7 8">DSM 3247</strain>
    </source>
</reference>
<dbReference type="STRING" id="29542.A6070_05445"/>
<dbReference type="PANTHER" id="PTHR42973">
    <property type="entry name" value="BINDING OXIDOREDUCTASE, PUTATIVE (AFU_ORTHOLOGUE AFUA_1G17690)-RELATED"/>
    <property type="match status" value="1"/>
</dbReference>
<proteinExistence type="inferred from homology"/>
<dbReference type="Pfam" id="PF08031">
    <property type="entry name" value="BBE"/>
    <property type="match status" value="1"/>
</dbReference>
<dbReference type="Gene3D" id="3.30.43.10">
    <property type="entry name" value="Uridine Diphospho-n-acetylenolpyruvylglucosamine Reductase, domain 2"/>
    <property type="match status" value="1"/>
</dbReference>
<keyword evidence="8" id="KW-1185">Reference proteome</keyword>
<evidence type="ECO:0000259" key="6">
    <source>
        <dbReference type="PROSITE" id="PS51387"/>
    </source>
</evidence>
<dbReference type="Proteomes" id="UP000182264">
    <property type="component" value="Chromosome"/>
</dbReference>
<gene>
    <name evidence="7" type="ORF">A7E75_11430</name>
</gene>
<dbReference type="GO" id="GO:0071949">
    <property type="term" value="F:FAD binding"/>
    <property type="evidence" value="ECO:0007669"/>
    <property type="project" value="InterPro"/>
</dbReference>
<comment type="cofactor">
    <cofactor evidence="1">
        <name>FAD</name>
        <dbReference type="ChEBI" id="CHEBI:57692"/>
    </cofactor>
</comment>
<keyword evidence="3" id="KW-0285">Flavoprotein</keyword>
<dbReference type="SUPFAM" id="SSF56176">
    <property type="entry name" value="FAD-binding/transporter-associated domain-like"/>
    <property type="match status" value="1"/>
</dbReference>
<dbReference type="InterPro" id="IPR006094">
    <property type="entry name" value="Oxid_FAD_bind_N"/>
</dbReference>
<evidence type="ECO:0000256" key="2">
    <source>
        <dbReference type="ARBA" id="ARBA00005466"/>
    </source>
</evidence>
<dbReference type="Pfam" id="PF01565">
    <property type="entry name" value="FAD_binding_4"/>
    <property type="match status" value="1"/>
</dbReference>
<dbReference type="AlphaFoldDB" id="A0A1L3GK48"/>
<evidence type="ECO:0000256" key="5">
    <source>
        <dbReference type="ARBA" id="ARBA00023002"/>
    </source>
</evidence>
<dbReference type="InterPro" id="IPR016167">
    <property type="entry name" value="FAD-bd_PCMH_sub1"/>
</dbReference>
<evidence type="ECO:0000256" key="1">
    <source>
        <dbReference type="ARBA" id="ARBA00001974"/>
    </source>
</evidence>
<dbReference type="InterPro" id="IPR036318">
    <property type="entry name" value="FAD-bd_PCMH-like_sf"/>
</dbReference>
<dbReference type="GO" id="GO:0016491">
    <property type="term" value="F:oxidoreductase activity"/>
    <property type="evidence" value="ECO:0007669"/>
    <property type="project" value="UniProtKB-KW"/>
</dbReference>
<organism evidence="7 8">
    <name type="scientific">Syntrophotalea acetylenica</name>
    <name type="common">Pelobacter acetylenicus</name>
    <dbReference type="NCBI Taxonomy" id="29542"/>
    <lineage>
        <taxon>Bacteria</taxon>
        <taxon>Pseudomonadati</taxon>
        <taxon>Thermodesulfobacteriota</taxon>
        <taxon>Desulfuromonadia</taxon>
        <taxon>Desulfuromonadales</taxon>
        <taxon>Syntrophotaleaceae</taxon>
        <taxon>Syntrophotalea</taxon>
    </lineage>
</organism>
<dbReference type="InterPro" id="IPR016166">
    <property type="entry name" value="FAD-bd_PCMH"/>
</dbReference>
<dbReference type="InterPro" id="IPR012951">
    <property type="entry name" value="BBE"/>
</dbReference>
<comment type="similarity">
    <text evidence="2">Belongs to the oxygen-dependent FAD-linked oxidoreductase family.</text>
</comment>
<name>A0A1L3GK48_SYNAC</name>
<keyword evidence="5" id="KW-0560">Oxidoreductase</keyword>
<keyword evidence="4" id="KW-0274">FAD</keyword>
<sequence>MEGDVLRSGDDEYETARLIWNGMIDRRPSLIVRCTQRNDVVAAVRFVRSHNLRVAVRGGGHNVAGKALCDDGVVIDLGGMAGVKVNSGIPSACVQAGARLGDVDAATRPYGLAVPVGVVSRTGIAGLTLHGGMGWLLRRDGLTIDNLIGAEIVTAEGKIIAASADENPDLFWALRGGGGNFGIVTAFEYRLRPIASQVWFATVLYPFSEAERAIAFWRDFMAGAPVELSSFCVLRSRPMRSAEGKADRQPVVAFLACYSGPFERGEEVIRPFREWSKPLADLSGPMDFHLGVQRLFDKDYPPGRCYYWDSLFFKALDNGTITRIVGHSARSASPLSSVNIWALGGAMNGVHAADTAFGKRDCRFMVAVEANWEGMEHADANRAWVADFVNALRPMSRTGVYLNFPGAAGEQDQLVKGCYDQNFARLCKIKRRYDPENIWRGSFNIKP</sequence>
<dbReference type="InterPro" id="IPR016169">
    <property type="entry name" value="FAD-bd_PCMH_sub2"/>
</dbReference>
<dbReference type="InterPro" id="IPR050416">
    <property type="entry name" value="FAD-linked_Oxidoreductase"/>
</dbReference>
<protein>
    <recommendedName>
        <fullName evidence="6">FAD-binding PCMH-type domain-containing protein</fullName>
    </recommendedName>
</protein>
<dbReference type="Gene3D" id="3.30.465.10">
    <property type="match status" value="1"/>
</dbReference>
<dbReference type="PANTHER" id="PTHR42973:SF39">
    <property type="entry name" value="FAD-BINDING PCMH-TYPE DOMAIN-CONTAINING PROTEIN"/>
    <property type="match status" value="1"/>
</dbReference>
<evidence type="ECO:0000256" key="3">
    <source>
        <dbReference type="ARBA" id="ARBA00022630"/>
    </source>
</evidence>
<dbReference type="InterPro" id="IPR006093">
    <property type="entry name" value="Oxy_OxRdtase_FAD_BS"/>
</dbReference>
<feature type="domain" description="FAD-binding PCMH-type" evidence="6">
    <location>
        <begin position="24"/>
        <end position="194"/>
    </location>
</feature>
<evidence type="ECO:0000313" key="7">
    <source>
        <dbReference type="EMBL" id="APG26323.1"/>
    </source>
</evidence>
<accession>A0A1L3GK48</accession>
<evidence type="ECO:0000256" key="4">
    <source>
        <dbReference type="ARBA" id="ARBA00022827"/>
    </source>
</evidence>
<evidence type="ECO:0000313" key="8">
    <source>
        <dbReference type="Proteomes" id="UP000182264"/>
    </source>
</evidence>
<dbReference type="PROSITE" id="PS51387">
    <property type="entry name" value="FAD_PCMH"/>
    <property type="match status" value="1"/>
</dbReference>
<dbReference type="Gene3D" id="3.40.462.20">
    <property type="match status" value="1"/>
</dbReference>
<dbReference type="PROSITE" id="PS00862">
    <property type="entry name" value="OX2_COVAL_FAD"/>
    <property type="match status" value="1"/>
</dbReference>
<dbReference type="EMBL" id="CP015518">
    <property type="protein sequence ID" value="APG26323.1"/>
    <property type="molecule type" value="Genomic_DNA"/>
</dbReference>